<keyword evidence="4" id="KW-1185">Reference proteome</keyword>
<dbReference type="InterPro" id="IPR001507">
    <property type="entry name" value="ZP_dom"/>
</dbReference>
<dbReference type="PROSITE" id="PS51034">
    <property type="entry name" value="ZP_2"/>
    <property type="match status" value="1"/>
</dbReference>
<dbReference type="AlphaFoldDB" id="A0A9Q1I172"/>
<reference evidence="3" key="1">
    <citation type="journal article" date="2023" name="Science">
        <title>Genome structures resolve the early diversification of teleost fishes.</title>
        <authorList>
            <person name="Parey E."/>
            <person name="Louis A."/>
            <person name="Montfort J."/>
            <person name="Bouchez O."/>
            <person name="Roques C."/>
            <person name="Iampietro C."/>
            <person name="Lluch J."/>
            <person name="Castinel A."/>
            <person name="Donnadieu C."/>
            <person name="Desvignes T."/>
            <person name="Floi Bucao C."/>
            <person name="Jouanno E."/>
            <person name="Wen M."/>
            <person name="Mejri S."/>
            <person name="Dirks R."/>
            <person name="Jansen H."/>
            <person name="Henkel C."/>
            <person name="Chen W.J."/>
            <person name="Zahm M."/>
            <person name="Cabau C."/>
            <person name="Klopp C."/>
            <person name="Thompson A.W."/>
            <person name="Robinson-Rechavi M."/>
            <person name="Braasch I."/>
            <person name="Lecointre G."/>
            <person name="Bobe J."/>
            <person name="Postlethwait J.H."/>
            <person name="Berthelot C."/>
            <person name="Roest Crollius H."/>
            <person name="Guiguen Y."/>
        </authorList>
    </citation>
    <scope>NUCLEOTIDE SEQUENCE</scope>
    <source>
        <strain evidence="3">Concon-B</strain>
    </source>
</reference>
<dbReference type="Pfam" id="PF23344">
    <property type="entry name" value="ZP-N"/>
    <property type="match status" value="1"/>
</dbReference>
<feature type="signal peptide" evidence="1">
    <location>
        <begin position="1"/>
        <end position="23"/>
    </location>
</feature>
<name>A0A9Q1I172_CONCO</name>
<dbReference type="PANTHER" id="PTHR47130">
    <property type="entry name" value="SI:DKEY-19B23.11-RELATED"/>
    <property type="match status" value="1"/>
</dbReference>
<evidence type="ECO:0000256" key="1">
    <source>
        <dbReference type="SAM" id="SignalP"/>
    </source>
</evidence>
<gene>
    <name evidence="3" type="ORF">COCON_G00094780</name>
</gene>
<dbReference type="Pfam" id="PF26562">
    <property type="entry name" value="Ig-like"/>
    <property type="match status" value="1"/>
</dbReference>
<proteinExistence type="predicted"/>
<keyword evidence="1" id="KW-0732">Signal</keyword>
<dbReference type="OrthoDB" id="8945590at2759"/>
<evidence type="ECO:0000313" key="3">
    <source>
        <dbReference type="EMBL" id="KAJ8274853.1"/>
    </source>
</evidence>
<feature type="domain" description="ZP" evidence="2">
    <location>
        <begin position="592"/>
        <end position="791"/>
    </location>
</feature>
<dbReference type="Proteomes" id="UP001152803">
    <property type="component" value="Unassembled WGS sequence"/>
</dbReference>
<protein>
    <recommendedName>
        <fullName evidence="2">ZP domain-containing protein</fullName>
    </recommendedName>
</protein>
<dbReference type="PANTHER" id="PTHR47130:SF6">
    <property type="entry name" value="EGG ENVELOPE GLYCOPROTEIN-LIKE PRECURSOR"/>
    <property type="match status" value="1"/>
</dbReference>
<feature type="chain" id="PRO_5040122127" description="ZP domain-containing protein" evidence="1">
    <location>
        <begin position="24"/>
        <end position="791"/>
    </location>
</feature>
<sequence>MLLNLSHCLGVILLSLLVDYADAQREAIESECRDRYFLISVDEAIASLSLRIEAIDATGVYPLDERNAAMCGYTRSGFSMDGYIVLQASYHSCYTENQNDQLFRFEFNVIVTDHLGREAIHHVAKTCSLTLPWLDREVTCQENYMEVTVGRDCTTIDQTWDSAAEASMISEWWVILVEDGQEVTMSVGDARAIGYWVGTTVDRIVFRTSYFLPHVKLVEETVEIHATVFFRQKWRVKMMDLAAVCTFNPSGFDAETWRVYWEIPTVMAPLVYNRSEFASKQVGMGVEGQLLNENTWRARGYLMDFSGPMTHLSVPFGAEGGYRRSLVLNNTYCEFYIVYLYYEHLFMDGVLETRHRMPRTCSSPQLPQYPFTIDQTVLEEFIFTVYLGDFPLDVELVAVGLNGDAFSVSEAFQSGYKISKIPHPNGTHAYILKVPFEDRIVPRVYVGEGQLQYSLDINYTLNIMPQQDPYYHLASVVALLEDAFPPEFQAVCTERSIIFKMAHQKLGHMWQITIGDYPLTPQLAARRGYIMHNDSQSLTLEVPVFTIGHIYEEITLNHFFSTFEVLSRDAKTLDIHKSTAKRCLFNTDELIVCSTDGVMTVVARLTAAIPPVKPSRTTLLDKNCKPWETDITRVLFAFGLNACGTRFLIDDHYMVYENEIISHLEFEPEGAPKITRDSQFRLTVQCFYEVNSTNRLFVDKIKSETPGFGTIKVEGSSPKEYGKVLGSTEGSSVTYPVTSGSRTPHTGTTQHAAIGIHSTSTSRPYRTDQNRRHPNRVKNINQKYVPVALQM</sequence>
<dbReference type="InterPro" id="IPR058876">
    <property type="entry name" value="Ig-like_ZP"/>
</dbReference>
<comment type="caution">
    <text evidence="3">The sequence shown here is derived from an EMBL/GenBank/DDBJ whole genome shotgun (WGS) entry which is preliminary data.</text>
</comment>
<evidence type="ECO:0000259" key="2">
    <source>
        <dbReference type="PROSITE" id="PS51034"/>
    </source>
</evidence>
<accession>A0A9Q1I172</accession>
<organism evidence="3 4">
    <name type="scientific">Conger conger</name>
    <name type="common">Conger eel</name>
    <name type="synonym">Muraena conger</name>
    <dbReference type="NCBI Taxonomy" id="82655"/>
    <lineage>
        <taxon>Eukaryota</taxon>
        <taxon>Metazoa</taxon>
        <taxon>Chordata</taxon>
        <taxon>Craniata</taxon>
        <taxon>Vertebrata</taxon>
        <taxon>Euteleostomi</taxon>
        <taxon>Actinopterygii</taxon>
        <taxon>Neopterygii</taxon>
        <taxon>Teleostei</taxon>
        <taxon>Anguilliformes</taxon>
        <taxon>Congridae</taxon>
        <taxon>Conger</taxon>
    </lineage>
</organism>
<evidence type="ECO:0000313" key="4">
    <source>
        <dbReference type="Proteomes" id="UP001152803"/>
    </source>
</evidence>
<dbReference type="EMBL" id="JAFJMO010000006">
    <property type="protein sequence ID" value="KAJ8274853.1"/>
    <property type="molecule type" value="Genomic_DNA"/>
</dbReference>
<dbReference type="Gene3D" id="2.60.40.3210">
    <property type="entry name" value="Zona pellucida, ZP-N domain"/>
    <property type="match status" value="1"/>
</dbReference>
<dbReference type="InterPro" id="IPR055356">
    <property type="entry name" value="ZP-N"/>
</dbReference>